<evidence type="ECO:0000313" key="2">
    <source>
        <dbReference type="EMBL" id="OQV13694.1"/>
    </source>
</evidence>
<proteinExistence type="predicted"/>
<accession>A0A1W0WEQ4</accession>
<protein>
    <recommendedName>
        <fullName evidence="1">DDE-1 domain-containing protein</fullName>
    </recommendedName>
</protein>
<evidence type="ECO:0000313" key="3">
    <source>
        <dbReference type="Proteomes" id="UP000192578"/>
    </source>
</evidence>
<gene>
    <name evidence="2" type="ORF">BV898_12088</name>
</gene>
<organism evidence="2 3">
    <name type="scientific">Hypsibius exemplaris</name>
    <name type="common">Freshwater tardigrade</name>
    <dbReference type="NCBI Taxonomy" id="2072580"/>
    <lineage>
        <taxon>Eukaryota</taxon>
        <taxon>Metazoa</taxon>
        <taxon>Ecdysozoa</taxon>
        <taxon>Tardigrada</taxon>
        <taxon>Eutardigrada</taxon>
        <taxon>Parachela</taxon>
        <taxon>Hypsibioidea</taxon>
        <taxon>Hypsibiidae</taxon>
        <taxon>Hypsibius</taxon>
    </lineage>
</organism>
<evidence type="ECO:0000259" key="1">
    <source>
        <dbReference type="Pfam" id="PF03184"/>
    </source>
</evidence>
<dbReference type="Proteomes" id="UP000192578">
    <property type="component" value="Unassembled WGS sequence"/>
</dbReference>
<name>A0A1W0WEQ4_HYPEX</name>
<keyword evidence="3" id="KW-1185">Reference proteome</keyword>
<feature type="domain" description="DDE-1" evidence="1">
    <location>
        <begin position="20"/>
        <end position="104"/>
    </location>
</feature>
<dbReference type="OrthoDB" id="6486159at2759"/>
<dbReference type="Pfam" id="PF03184">
    <property type="entry name" value="DDE_1"/>
    <property type="match status" value="1"/>
</dbReference>
<dbReference type="AlphaFoldDB" id="A0A1W0WEQ4"/>
<dbReference type="EMBL" id="MTYJ01000118">
    <property type="protein sequence ID" value="OQV13694.1"/>
    <property type="molecule type" value="Genomic_DNA"/>
</dbReference>
<reference evidence="3" key="1">
    <citation type="submission" date="2017-01" db="EMBL/GenBank/DDBJ databases">
        <title>Comparative genomics of anhydrobiosis in the tardigrade Hypsibius dujardini.</title>
        <authorList>
            <person name="Yoshida Y."/>
            <person name="Koutsovoulos G."/>
            <person name="Laetsch D."/>
            <person name="Stevens L."/>
            <person name="Kumar S."/>
            <person name="Horikawa D."/>
            <person name="Ishino K."/>
            <person name="Komine S."/>
            <person name="Tomita M."/>
            <person name="Blaxter M."/>
            <person name="Arakawa K."/>
        </authorList>
    </citation>
    <scope>NUCLEOTIDE SEQUENCE [LARGE SCALE GENOMIC DNA]</scope>
    <source>
        <strain evidence="3">Z151</strain>
    </source>
</reference>
<dbReference type="InterPro" id="IPR004875">
    <property type="entry name" value="DDE_SF_endonuclease_dom"/>
</dbReference>
<dbReference type="GO" id="GO:0003676">
    <property type="term" value="F:nucleic acid binding"/>
    <property type="evidence" value="ECO:0007669"/>
    <property type="project" value="InterPro"/>
</dbReference>
<comment type="caution">
    <text evidence="2">The sequence shown here is derived from an EMBL/GenBank/DDBJ whole genome shotgun (WGS) entry which is preliminary data.</text>
</comment>
<sequence>MIVVWIFGSEGLRNIQFLSKQAKQKNEVDRLIHPDGMTGKWQPLNFMVNRVFKSFYKAEYHKWRLDNNAQTKGGYLKKPGRQDFINMISAAWEAVDFDTVRNSFVKAEIIDKNQISGEIGDEVVGDDENQDFLEISFFSEEEFGEGSGDGEEMESDL</sequence>